<dbReference type="EMBL" id="LQYT01000007">
    <property type="protein sequence ID" value="KYD22784.1"/>
    <property type="molecule type" value="Genomic_DNA"/>
</dbReference>
<proteinExistence type="predicted"/>
<organism evidence="1 2">
    <name type="scientific">Caldibacillus debilis</name>
    <dbReference type="NCBI Taxonomy" id="301148"/>
    <lineage>
        <taxon>Bacteria</taxon>
        <taxon>Bacillati</taxon>
        <taxon>Bacillota</taxon>
        <taxon>Bacilli</taxon>
        <taxon>Bacillales</taxon>
        <taxon>Bacillaceae</taxon>
        <taxon>Caldibacillus</taxon>
    </lineage>
</organism>
<evidence type="ECO:0000313" key="1">
    <source>
        <dbReference type="EMBL" id="KYD22784.1"/>
    </source>
</evidence>
<reference evidence="1 2" key="1">
    <citation type="submission" date="2016-01" db="EMBL/GenBank/DDBJ databases">
        <title>Draft Genome Sequences of Seven Thermophilic Sporeformers Isolated from Foods.</title>
        <authorList>
            <person name="Berendsen E.M."/>
            <person name="Wells-Bennik M.H."/>
            <person name="Krawcyk A.O."/>
            <person name="De Jong A."/>
            <person name="Holsappel S."/>
            <person name="Eijlander R.T."/>
            <person name="Kuipers O.P."/>
        </authorList>
    </citation>
    <scope>NUCLEOTIDE SEQUENCE [LARGE SCALE GENOMIC DNA]</scope>
    <source>
        <strain evidence="1 2">B4135</strain>
    </source>
</reference>
<accession>A0A150MDZ0</accession>
<dbReference type="Pfam" id="PF10673">
    <property type="entry name" value="DUF2487"/>
    <property type="match status" value="1"/>
</dbReference>
<dbReference type="RefSeq" id="WP_061567913.1">
    <property type="nucleotide sequence ID" value="NZ_LQYT01000007.1"/>
</dbReference>
<name>A0A150MDZ0_9BACI</name>
<evidence type="ECO:0000313" key="2">
    <source>
        <dbReference type="Proteomes" id="UP000075683"/>
    </source>
</evidence>
<dbReference type="InterPro" id="IPR019615">
    <property type="entry name" value="DUF2487"/>
</dbReference>
<dbReference type="STRING" id="301148.B4135_0285"/>
<sequence length="157" mass="18304">MRWTAKDAALFVGERKYVDTLLIPFVPVTFGEGAKEAANSGEFVEILGHLLEKQFKGRVLLLPPYTYFAEFPGEKRRRLLDEWLHPVREADFRFVFFLSSDRSWKELLSDEDGEFLWVPSVPLEHLDEQNKRAIMENQAGQLLNIFVEKWQKAEISS</sequence>
<dbReference type="OrthoDB" id="2678750at2"/>
<dbReference type="Proteomes" id="UP000075683">
    <property type="component" value="Unassembled WGS sequence"/>
</dbReference>
<dbReference type="AlphaFoldDB" id="A0A150MDZ0"/>
<comment type="caution">
    <text evidence="1">The sequence shown here is derived from an EMBL/GenBank/DDBJ whole genome shotgun (WGS) entry which is preliminary data.</text>
</comment>
<gene>
    <name evidence="1" type="ORF">B4135_0285</name>
</gene>
<evidence type="ECO:0008006" key="3">
    <source>
        <dbReference type="Google" id="ProtNLM"/>
    </source>
</evidence>
<protein>
    <recommendedName>
        <fullName evidence="3">DUF2487 domain-containing protein</fullName>
    </recommendedName>
</protein>